<organism evidence="5 6">
    <name type="scientific">Globodera rostochiensis</name>
    <name type="common">Golden nematode worm</name>
    <name type="synonym">Heterodera rostochiensis</name>
    <dbReference type="NCBI Taxonomy" id="31243"/>
    <lineage>
        <taxon>Eukaryota</taxon>
        <taxon>Metazoa</taxon>
        <taxon>Ecdysozoa</taxon>
        <taxon>Nematoda</taxon>
        <taxon>Chromadorea</taxon>
        <taxon>Rhabditida</taxon>
        <taxon>Tylenchina</taxon>
        <taxon>Tylenchomorpha</taxon>
        <taxon>Tylenchoidea</taxon>
        <taxon>Heteroderidae</taxon>
        <taxon>Heteroderinae</taxon>
        <taxon>Globodera</taxon>
    </lineage>
</organism>
<dbReference type="InterPro" id="IPR049720">
    <property type="entry name" value="EF1B_bsu/dsu"/>
</dbReference>
<dbReference type="InterPro" id="IPR036219">
    <property type="entry name" value="eEF-1beta-like_sf"/>
</dbReference>
<dbReference type="GO" id="GO:0005085">
    <property type="term" value="F:guanyl-nucleotide exchange factor activity"/>
    <property type="evidence" value="ECO:0007669"/>
    <property type="project" value="TreeGrafter"/>
</dbReference>
<feature type="domain" description="Translation elongation factor EF1B beta/delta subunit guanine nucleotide exchange" evidence="4">
    <location>
        <begin position="6"/>
        <end position="50"/>
    </location>
</feature>
<evidence type="ECO:0000256" key="1">
    <source>
        <dbReference type="ARBA" id="ARBA00007411"/>
    </source>
</evidence>
<reference evidence="6" key="1">
    <citation type="submission" date="2022-11" db="UniProtKB">
        <authorList>
            <consortium name="WormBaseParasite"/>
        </authorList>
    </citation>
    <scope>IDENTIFICATION</scope>
</reference>
<dbReference type="InterPro" id="IPR014717">
    <property type="entry name" value="Transl_elong_EF1B/ribsomal_bS6"/>
</dbReference>
<keyword evidence="3" id="KW-0648">Protein biosynthesis</keyword>
<dbReference type="InterPro" id="IPR014038">
    <property type="entry name" value="EF1B_bsu/dsu_GNE"/>
</dbReference>
<dbReference type="Proteomes" id="UP000887572">
    <property type="component" value="Unplaced"/>
</dbReference>
<dbReference type="Pfam" id="PF00736">
    <property type="entry name" value="EF1_GNE"/>
    <property type="match status" value="1"/>
</dbReference>
<evidence type="ECO:0000256" key="3">
    <source>
        <dbReference type="ARBA" id="ARBA00022917"/>
    </source>
</evidence>
<dbReference type="GO" id="GO:0003746">
    <property type="term" value="F:translation elongation factor activity"/>
    <property type="evidence" value="ECO:0007669"/>
    <property type="project" value="UniProtKB-KW"/>
</dbReference>
<evidence type="ECO:0000256" key="2">
    <source>
        <dbReference type="ARBA" id="ARBA00022768"/>
    </source>
</evidence>
<keyword evidence="5" id="KW-1185">Reference proteome</keyword>
<name>A0A914HL38_GLORO</name>
<dbReference type="GO" id="GO:0005853">
    <property type="term" value="C:eukaryotic translation elongation factor 1 complex"/>
    <property type="evidence" value="ECO:0007669"/>
    <property type="project" value="InterPro"/>
</dbReference>
<dbReference type="AlphaFoldDB" id="A0A914HL38"/>
<dbReference type="WBParaSite" id="Gr19_v10_g1794.t1">
    <property type="protein sequence ID" value="Gr19_v10_g1794.t1"/>
    <property type="gene ID" value="Gr19_v10_g1794"/>
</dbReference>
<dbReference type="PANTHER" id="PTHR11595:SF21">
    <property type="entry name" value="ELONGATION FACTOR 1-BETA"/>
    <property type="match status" value="1"/>
</dbReference>
<dbReference type="GO" id="GO:0005829">
    <property type="term" value="C:cytosol"/>
    <property type="evidence" value="ECO:0007669"/>
    <property type="project" value="TreeGrafter"/>
</dbReference>
<sequence length="80" mass="9000">MGGRGPWDDTIDIKDIEEKVRFIKGDGLVWGASKILPVAFGVQKLQVDVQTGRCVVGWTRTLRRCAEKLPMCAEWRHSTS</sequence>
<dbReference type="Gene3D" id="3.30.70.60">
    <property type="match status" value="1"/>
</dbReference>
<evidence type="ECO:0000259" key="4">
    <source>
        <dbReference type="Pfam" id="PF00736"/>
    </source>
</evidence>
<accession>A0A914HL38</accession>
<evidence type="ECO:0000313" key="5">
    <source>
        <dbReference type="Proteomes" id="UP000887572"/>
    </source>
</evidence>
<comment type="similarity">
    <text evidence="1">Belongs to the EF-1-beta/EF-1-delta family.</text>
</comment>
<evidence type="ECO:0000313" key="6">
    <source>
        <dbReference type="WBParaSite" id="Gr19_v10_g1794.t1"/>
    </source>
</evidence>
<proteinExistence type="inferred from homology"/>
<dbReference type="PANTHER" id="PTHR11595">
    <property type="entry name" value="EF-HAND AND COILED-COIL DOMAIN-CONTAINING FAMILY MEMBER"/>
    <property type="match status" value="1"/>
</dbReference>
<keyword evidence="2" id="KW-0251">Elongation factor</keyword>
<protein>
    <recommendedName>
        <fullName evidence="4">Translation elongation factor EF1B beta/delta subunit guanine nucleotide exchange domain-containing protein</fullName>
    </recommendedName>
</protein>
<dbReference type="SUPFAM" id="SSF54984">
    <property type="entry name" value="eEF-1beta-like"/>
    <property type="match status" value="1"/>
</dbReference>